<keyword evidence="2" id="KW-0479">Metal-binding</keyword>
<proteinExistence type="predicted"/>
<accession>A0ABV3Q137</accession>
<gene>
    <name evidence="5" type="ORF">AB1471_04485</name>
</gene>
<dbReference type="InterPro" id="IPR006439">
    <property type="entry name" value="HAD-SF_hydro_IA"/>
</dbReference>
<dbReference type="InterPro" id="IPR041492">
    <property type="entry name" value="HAD_2"/>
</dbReference>
<keyword evidence="4" id="KW-0460">Magnesium</keyword>
<dbReference type="SUPFAM" id="SSF56784">
    <property type="entry name" value="HAD-like"/>
    <property type="match status" value="1"/>
</dbReference>
<dbReference type="EMBL" id="JBFMIA010000002">
    <property type="protein sequence ID" value="MEW9501060.1"/>
    <property type="molecule type" value="Genomic_DNA"/>
</dbReference>
<dbReference type="InterPro" id="IPR051400">
    <property type="entry name" value="HAD-like_hydrolase"/>
</dbReference>
<evidence type="ECO:0000313" key="5">
    <source>
        <dbReference type="EMBL" id="MEW9501060.1"/>
    </source>
</evidence>
<evidence type="ECO:0000256" key="3">
    <source>
        <dbReference type="ARBA" id="ARBA00022801"/>
    </source>
</evidence>
<dbReference type="SFLD" id="SFLDG01129">
    <property type="entry name" value="C1.5:_HAD__Beta-PGM__Phosphata"/>
    <property type="match status" value="1"/>
</dbReference>
<dbReference type="Gene3D" id="1.10.150.520">
    <property type="match status" value="1"/>
</dbReference>
<organism evidence="5 6">
    <name type="scientific">Jeotgalibacillus marinus</name>
    <dbReference type="NCBI Taxonomy" id="86667"/>
    <lineage>
        <taxon>Bacteria</taxon>
        <taxon>Bacillati</taxon>
        <taxon>Bacillota</taxon>
        <taxon>Bacilli</taxon>
        <taxon>Bacillales</taxon>
        <taxon>Caryophanaceae</taxon>
        <taxon>Jeotgalibacillus</taxon>
    </lineage>
</organism>
<dbReference type="Proteomes" id="UP001556040">
    <property type="component" value="Unassembled WGS sequence"/>
</dbReference>
<dbReference type="EC" id="3.1.3.-" evidence="5"/>
<dbReference type="InterPro" id="IPR036412">
    <property type="entry name" value="HAD-like_sf"/>
</dbReference>
<name>A0ABV3Q137_9BACL</name>
<dbReference type="NCBIfam" id="TIGR01549">
    <property type="entry name" value="HAD-SF-IA-v1"/>
    <property type="match status" value="1"/>
</dbReference>
<dbReference type="PANTHER" id="PTHR46470:SF2">
    <property type="entry name" value="GLYCERALDEHYDE 3-PHOSPHATE PHOSPHATASE"/>
    <property type="match status" value="1"/>
</dbReference>
<dbReference type="Pfam" id="PF13419">
    <property type="entry name" value="HAD_2"/>
    <property type="match status" value="1"/>
</dbReference>
<keyword evidence="3 5" id="KW-0378">Hydrolase</keyword>
<comment type="caution">
    <text evidence="5">The sequence shown here is derived from an EMBL/GenBank/DDBJ whole genome shotgun (WGS) entry which is preliminary data.</text>
</comment>
<dbReference type="GO" id="GO:0016787">
    <property type="term" value="F:hydrolase activity"/>
    <property type="evidence" value="ECO:0007669"/>
    <property type="project" value="UniProtKB-KW"/>
</dbReference>
<keyword evidence="6" id="KW-1185">Reference proteome</keyword>
<dbReference type="SFLD" id="SFLDS00003">
    <property type="entry name" value="Haloacid_Dehalogenase"/>
    <property type="match status" value="1"/>
</dbReference>
<evidence type="ECO:0000256" key="1">
    <source>
        <dbReference type="ARBA" id="ARBA00001946"/>
    </source>
</evidence>
<dbReference type="InterPro" id="IPR023214">
    <property type="entry name" value="HAD_sf"/>
</dbReference>
<dbReference type="RefSeq" id="WP_367778398.1">
    <property type="nucleotide sequence ID" value="NZ_JBFMIA010000002.1"/>
</dbReference>
<evidence type="ECO:0000256" key="4">
    <source>
        <dbReference type="ARBA" id="ARBA00022842"/>
    </source>
</evidence>
<evidence type="ECO:0000256" key="2">
    <source>
        <dbReference type="ARBA" id="ARBA00022723"/>
    </source>
</evidence>
<protein>
    <submittedName>
        <fullName evidence="5">HAD family hydrolase</fullName>
        <ecNumber evidence="5">3.1.3.-</ecNumber>
    </submittedName>
</protein>
<reference evidence="5 6" key="1">
    <citation type="journal article" date="1979" name="Int. J. Syst. Evol. Microbiol.">
        <title>Bacillus globisporus subsp. marinus subsp. nov.</title>
        <authorList>
            <person name="Liu H."/>
        </authorList>
    </citation>
    <scope>NUCLEOTIDE SEQUENCE [LARGE SCALE GENOMIC DNA]</scope>
    <source>
        <strain evidence="5 6">DSM 1297</strain>
    </source>
</reference>
<dbReference type="Gene3D" id="3.40.50.1000">
    <property type="entry name" value="HAD superfamily/HAD-like"/>
    <property type="match status" value="1"/>
</dbReference>
<comment type="cofactor">
    <cofactor evidence="1">
        <name>Mg(2+)</name>
        <dbReference type="ChEBI" id="CHEBI:18420"/>
    </cofactor>
</comment>
<sequence>MSYKGILLDLDDTLYNYEFAHKKGIDKAFRHASGILNKNRDDIEIMFLKAKESVKLELNESAASHNRMLYFQRMFENFNVNAQLHALETYELYWASFLKSMHFYNGAKEFLEFNQDIPICLVTDLTAHIQHRKLERLGVQTYINFMVSSEEAGKEKPHPYIFMSALNKLGLHAKDVIMIGDNLKKDIIGASSLGIKSFWLNHYQKETPNHFKHSETIVDFLQLKERLSYVY</sequence>
<dbReference type="PANTHER" id="PTHR46470">
    <property type="entry name" value="N-ACYLNEURAMINATE-9-PHOSPHATASE"/>
    <property type="match status" value="1"/>
</dbReference>
<evidence type="ECO:0000313" key="6">
    <source>
        <dbReference type="Proteomes" id="UP001556040"/>
    </source>
</evidence>